<dbReference type="EMBL" id="SPNV01000083">
    <property type="protein sequence ID" value="KAF5862041.1"/>
    <property type="molecule type" value="Genomic_DNA"/>
</dbReference>
<dbReference type="AlphaFoldDB" id="A0A8H6A7L8"/>
<dbReference type="Gene3D" id="3.40.50.80">
    <property type="entry name" value="Nucleotide-binding domain of ferredoxin-NADP reductase (FNR) module"/>
    <property type="match status" value="1"/>
</dbReference>
<evidence type="ECO:0000256" key="7">
    <source>
        <dbReference type="SAM" id="Phobius"/>
    </source>
</evidence>
<dbReference type="Pfam" id="PF01794">
    <property type="entry name" value="Ferric_reduct"/>
    <property type="match status" value="1"/>
</dbReference>
<keyword evidence="6 7" id="KW-0472">Membrane</keyword>
<feature type="domain" description="FAD-binding FR-type" evidence="8">
    <location>
        <begin position="248"/>
        <end position="357"/>
    </location>
</feature>
<dbReference type="GO" id="GO:0005886">
    <property type="term" value="C:plasma membrane"/>
    <property type="evidence" value="ECO:0007669"/>
    <property type="project" value="TreeGrafter"/>
</dbReference>
<evidence type="ECO:0000259" key="8">
    <source>
        <dbReference type="PROSITE" id="PS51384"/>
    </source>
</evidence>
<dbReference type="GO" id="GO:0015677">
    <property type="term" value="P:copper ion import"/>
    <property type="evidence" value="ECO:0007669"/>
    <property type="project" value="TreeGrafter"/>
</dbReference>
<dbReference type="GO" id="GO:0000293">
    <property type="term" value="F:ferric-chelate reductase activity"/>
    <property type="evidence" value="ECO:0007669"/>
    <property type="project" value="TreeGrafter"/>
</dbReference>
<protein>
    <recommendedName>
        <fullName evidence="8">FAD-binding FR-type domain-containing protein</fullName>
    </recommendedName>
</protein>
<dbReference type="PANTHER" id="PTHR32361:SF26">
    <property type="entry name" value="FAD-BINDING 8 DOMAIN-CONTAINING PROTEIN-RELATED"/>
    <property type="match status" value="1"/>
</dbReference>
<dbReference type="CDD" id="cd06186">
    <property type="entry name" value="NOX_Duox_like_FAD_NADP"/>
    <property type="match status" value="1"/>
</dbReference>
<feature type="transmembrane region" description="Helical" evidence="7">
    <location>
        <begin position="6"/>
        <end position="24"/>
    </location>
</feature>
<feature type="transmembrane region" description="Helical" evidence="7">
    <location>
        <begin position="135"/>
        <end position="158"/>
    </location>
</feature>
<organism evidence="9 10">
    <name type="scientific">Petromyces alliaceus</name>
    <name type="common">Aspergillus alliaceus</name>
    <dbReference type="NCBI Taxonomy" id="209559"/>
    <lineage>
        <taxon>Eukaryota</taxon>
        <taxon>Fungi</taxon>
        <taxon>Dikarya</taxon>
        <taxon>Ascomycota</taxon>
        <taxon>Pezizomycotina</taxon>
        <taxon>Eurotiomycetes</taxon>
        <taxon>Eurotiomycetidae</taxon>
        <taxon>Eurotiales</taxon>
        <taxon>Aspergillaceae</taxon>
        <taxon>Aspergillus</taxon>
        <taxon>Aspergillus subgen. Circumdati</taxon>
    </lineage>
</organism>
<evidence type="ECO:0000256" key="1">
    <source>
        <dbReference type="ARBA" id="ARBA00004141"/>
    </source>
</evidence>
<evidence type="ECO:0000256" key="4">
    <source>
        <dbReference type="ARBA" id="ARBA00022989"/>
    </source>
</evidence>
<reference evidence="9 10" key="1">
    <citation type="submission" date="2019-04" db="EMBL/GenBank/DDBJ databases">
        <title>Aspergillus burnettii sp. nov., novel species from soil in southeast Queensland.</title>
        <authorList>
            <person name="Gilchrist C.L.M."/>
            <person name="Pitt J.I."/>
            <person name="Lange L."/>
            <person name="Lacey H.J."/>
            <person name="Vuong D."/>
            <person name="Midgley D.J."/>
            <person name="Greenfield P."/>
            <person name="Bradbury M."/>
            <person name="Lacey E."/>
            <person name="Busk P.K."/>
            <person name="Pilgaard B."/>
            <person name="Chooi Y.H."/>
            <person name="Piggott A.M."/>
        </authorList>
    </citation>
    <scope>NUCLEOTIDE SEQUENCE [LARGE SCALE GENOMIC DNA]</scope>
    <source>
        <strain evidence="9 10">FRR 5400</strain>
    </source>
</reference>
<accession>A0A8H6A7L8</accession>
<evidence type="ECO:0000313" key="10">
    <source>
        <dbReference type="Proteomes" id="UP000541154"/>
    </source>
</evidence>
<dbReference type="PROSITE" id="PS51384">
    <property type="entry name" value="FAD_FR"/>
    <property type="match status" value="1"/>
</dbReference>
<sequence length="528" mass="60432">MLDITQLYASCLGGVILILFLYRVSKLFYQPNSASFRRGRQISPSLARAFIRKLSFFFLKHIVYPRLFRRRSRLWVLLQTIYWAGTLTCNFIFTHSLGIIGTRAGNIAIANLVPLLLAGRLNLAADLLGIPIRSYLQFHGTFGTMTMLQAALHSAIAIRERGWDPQEPVQFYGVLAASAISLSVVLLLIRKWIYELFLKSHYWIAVLILISLWRHAYLQRAFARLYLIIGSSVFGLSTLLHWVLLFYRNITSARFGSRACVRRKHSGAAELVIPVNRPFVARAGMTIYIWMPGVSALSFLQSHPFTITWWETDDEGRAKSLSLLIQKRNGFTRRLLDHNATEFLAWIDGPYNESLNLGQYQRVLMVASGNGIVAQIPYIRELLNLSPDVERTIFVAWELDDAAQLDWVYPWMDKLLAKDKGNYILRFGLYMPGEVTNNSPPQPWNSQHQRIWKLHGRINPWEVVSQDFWKGKGIGLVTVSAHDNILSDIRKVVQSEMEDIVDFVELPFQPAGDRQVRKLQKSPPSNNV</sequence>
<dbReference type="Pfam" id="PF08022">
    <property type="entry name" value="FAD_binding_8"/>
    <property type="match status" value="1"/>
</dbReference>
<dbReference type="GO" id="GO:0006879">
    <property type="term" value="P:intracellular iron ion homeostasis"/>
    <property type="evidence" value="ECO:0007669"/>
    <property type="project" value="TreeGrafter"/>
</dbReference>
<feature type="transmembrane region" description="Helical" evidence="7">
    <location>
        <begin position="196"/>
        <end position="213"/>
    </location>
</feature>
<name>A0A8H6A7L8_PETAA</name>
<dbReference type="Proteomes" id="UP000541154">
    <property type="component" value="Unassembled WGS sequence"/>
</dbReference>
<feature type="transmembrane region" description="Helical" evidence="7">
    <location>
        <begin position="170"/>
        <end position="189"/>
    </location>
</feature>
<keyword evidence="2" id="KW-0813">Transport</keyword>
<feature type="transmembrane region" description="Helical" evidence="7">
    <location>
        <begin position="74"/>
        <end position="93"/>
    </location>
</feature>
<evidence type="ECO:0000256" key="6">
    <source>
        <dbReference type="ARBA" id="ARBA00023136"/>
    </source>
</evidence>
<keyword evidence="4 7" id="KW-1133">Transmembrane helix</keyword>
<keyword evidence="5" id="KW-0406">Ion transport</keyword>
<feature type="transmembrane region" description="Helical" evidence="7">
    <location>
        <begin position="225"/>
        <end position="247"/>
    </location>
</feature>
<dbReference type="InterPro" id="IPR039261">
    <property type="entry name" value="FNR_nucleotide-bd"/>
</dbReference>
<dbReference type="InterPro" id="IPR013112">
    <property type="entry name" value="FAD-bd_8"/>
</dbReference>
<proteinExistence type="predicted"/>
<evidence type="ECO:0000256" key="2">
    <source>
        <dbReference type="ARBA" id="ARBA00022448"/>
    </source>
</evidence>
<evidence type="ECO:0000313" key="9">
    <source>
        <dbReference type="EMBL" id="KAF5862041.1"/>
    </source>
</evidence>
<dbReference type="InterPro" id="IPR013130">
    <property type="entry name" value="Fe3_Rdtase_TM_dom"/>
</dbReference>
<dbReference type="InterPro" id="IPR017927">
    <property type="entry name" value="FAD-bd_FR_type"/>
</dbReference>
<keyword evidence="10" id="KW-1185">Reference proteome</keyword>
<comment type="subcellular location">
    <subcellularLocation>
        <location evidence="1">Membrane</location>
        <topology evidence="1">Multi-pass membrane protein</topology>
    </subcellularLocation>
</comment>
<gene>
    <name evidence="9" type="ORF">ETB97_012187</name>
</gene>
<dbReference type="PANTHER" id="PTHR32361">
    <property type="entry name" value="FERRIC/CUPRIC REDUCTASE TRANSMEMBRANE COMPONENT"/>
    <property type="match status" value="1"/>
</dbReference>
<evidence type="ECO:0000256" key="3">
    <source>
        <dbReference type="ARBA" id="ARBA00022692"/>
    </source>
</evidence>
<dbReference type="GO" id="GO:0006826">
    <property type="term" value="P:iron ion transport"/>
    <property type="evidence" value="ECO:0007669"/>
    <property type="project" value="TreeGrafter"/>
</dbReference>
<comment type="caution">
    <text evidence="9">The sequence shown here is derived from an EMBL/GenBank/DDBJ whole genome shotgun (WGS) entry which is preliminary data.</text>
</comment>
<dbReference type="InterPro" id="IPR051410">
    <property type="entry name" value="Ferric/Cupric_Reductase"/>
</dbReference>
<evidence type="ECO:0000256" key="5">
    <source>
        <dbReference type="ARBA" id="ARBA00023065"/>
    </source>
</evidence>
<keyword evidence="3 7" id="KW-0812">Transmembrane</keyword>